<dbReference type="RefSeq" id="XP_007317000.1">
    <property type="nucleotide sequence ID" value="XM_007316938.1"/>
</dbReference>
<reference evidence="3" key="1">
    <citation type="submission" date="2011-04" db="EMBL/GenBank/DDBJ databases">
        <title>Evolution of plant cell wall degrading machinery underlies the functional diversity of forest fungi.</title>
        <authorList>
            <consortium name="US DOE Joint Genome Institute (JGI-PGF)"/>
            <person name="Eastwood D.C."/>
            <person name="Floudas D."/>
            <person name="Binder M."/>
            <person name="Majcherczyk A."/>
            <person name="Schneider P."/>
            <person name="Aerts A."/>
            <person name="Asiegbu F.O."/>
            <person name="Baker S.E."/>
            <person name="Barry K."/>
            <person name="Bendiksby M."/>
            <person name="Blumentritt M."/>
            <person name="Coutinho P.M."/>
            <person name="Cullen D."/>
            <person name="Cullen D."/>
            <person name="Gathman A."/>
            <person name="Goodell B."/>
            <person name="Henrissat B."/>
            <person name="Ihrmark K."/>
            <person name="Kauserud H."/>
            <person name="Kohler A."/>
            <person name="LaButti K."/>
            <person name="Lapidus A."/>
            <person name="Lavin J.L."/>
            <person name="Lee Y.-H."/>
            <person name="Lindquist E."/>
            <person name="Lilly W."/>
            <person name="Lucas S."/>
            <person name="Morin E."/>
            <person name="Murat C."/>
            <person name="Oguiza J.A."/>
            <person name="Park J."/>
            <person name="Pisabarro A.G."/>
            <person name="Riley R."/>
            <person name="Rosling A."/>
            <person name="Salamov A."/>
            <person name="Schmidt O."/>
            <person name="Schmutz J."/>
            <person name="Skrede I."/>
            <person name="Stenlid J."/>
            <person name="Wiebenga A."/>
            <person name="Xie X."/>
            <person name="Kues U."/>
            <person name="Hibbett D.S."/>
            <person name="Hoffmeister D."/>
            <person name="Hogberg N."/>
            <person name="Martin F."/>
            <person name="Grigoriev I.V."/>
            <person name="Watkinson S.C."/>
        </authorList>
    </citation>
    <scope>NUCLEOTIDE SEQUENCE</scope>
    <source>
        <strain evidence="3">S7.9</strain>
    </source>
</reference>
<organism>
    <name type="scientific">Serpula lacrymans var. lacrymans (strain S7.9)</name>
    <name type="common">Dry rot fungus</name>
    <dbReference type="NCBI Taxonomy" id="578457"/>
    <lineage>
        <taxon>Eukaryota</taxon>
        <taxon>Fungi</taxon>
        <taxon>Dikarya</taxon>
        <taxon>Basidiomycota</taxon>
        <taxon>Agaricomycotina</taxon>
        <taxon>Agaricomycetes</taxon>
        <taxon>Agaricomycetidae</taxon>
        <taxon>Boletales</taxon>
        <taxon>Coniophorineae</taxon>
        <taxon>Serpulaceae</taxon>
        <taxon>Serpula</taxon>
    </lineage>
</organism>
<dbReference type="Proteomes" id="UP000008064">
    <property type="component" value="Unassembled WGS sequence"/>
</dbReference>
<evidence type="ECO:0000259" key="2">
    <source>
        <dbReference type="PROSITE" id="PS51462"/>
    </source>
</evidence>
<sequence length="368" mass="41135">MDADSDKTKTCSFLDLVDICDNFRLSSTGGFASETLVPWTLSALPDSPVLGLLRPIIIEQLQAENALSRSNHTPEAWLFHPTPSTARVSFADWVDTPSKRTAVLKELCERWRDSGLFPEVIGPRKWREESYPVYRDPFGVHRPHDARAEGGESGDPESEGGNYVLDLERSACALFGVVTYGVHMTIYQEAGRGSRELGGGGTMVWVPTRARTKQTWGGYLDNSVAGGIPSGMPIFESLVKESMEEASIAEDIVRGYAKSVGAVSYFFRTANGWLQPEVEFVYDLGIPRDVDPTPFQPKPLDGEVECFELLPLDEVVGRMRRKLFKPNCALVLIDFMIRHGYITPDNEPRYMEIATRLHGSFEYDRWGT</sequence>
<gene>
    <name evidence="3" type="ORF">SERLADRAFT_447945</name>
</gene>
<dbReference type="Gene3D" id="3.90.79.10">
    <property type="entry name" value="Nucleoside Triphosphate Pyrophosphohydrolase"/>
    <property type="match status" value="1"/>
</dbReference>
<dbReference type="InterPro" id="IPR015797">
    <property type="entry name" value="NUDIX_hydrolase-like_dom_sf"/>
</dbReference>
<feature type="region of interest" description="Disordered" evidence="1">
    <location>
        <begin position="143"/>
        <end position="162"/>
    </location>
</feature>
<dbReference type="PROSITE" id="PS51462">
    <property type="entry name" value="NUDIX"/>
    <property type="match status" value="1"/>
</dbReference>
<dbReference type="GeneID" id="18816427"/>
<dbReference type="PANTHER" id="PTHR13622">
    <property type="entry name" value="THIAMIN PYROPHOSPHOKINASE"/>
    <property type="match status" value="1"/>
</dbReference>
<dbReference type="HOGENOM" id="CLU_048013_0_0_1"/>
<proteinExistence type="predicted"/>
<dbReference type="CDD" id="cd03676">
    <property type="entry name" value="NUDIX_Tnr3_like"/>
    <property type="match status" value="1"/>
</dbReference>
<evidence type="ECO:0000313" key="3">
    <source>
        <dbReference type="EMBL" id="EGO26827.1"/>
    </source>
</evidence>
<feature type="domain" description="Nudix hydrolase" evidence="2">
    <location>
        <begin position="177"/>
        <end position="334"/>
    </location>
</feature>
<accession>F8NRU1</accession>
<dbReference type="KEGG" id="sla:SERLADRAFT_447945"/>
<dbReference type="SUPFAM" id="SSF55811">
    <property type="entry name" value="Nudix"/>
    <property type="match status" value="1"/>
</dbReference>
<dbReference type="AlphaFoldDB" id="F8NRU1"/>
<name>F8NRU1_SERL9</name>
<protein>
    <recommendedName>
        <fullName evidence="2">Nudix hydrolase domain-containing protein</fullName>
    </recommendedName>
</protein>
<dbReference type="GO" id="GO:0044715">
    <property type="term" value="F:8-oxo-dGDP phosphatase activity"/>
    <property type="evidence" value="ECO:0007669"/>
    <property type="project" value="UniProtKB-ARBA"/>
</dbReference>
<dbReference type="OrthoDB" id="10261522at2759"/>
<dbReference type="FunFam" id="3.90.79.10:FF:000019">
    <property type="entry name" value="Thiamin pyrophosphokinase, putative"/>
    <property type="match status" value="1"/>
</dbReference>
<dbReference type="EMBL" id="GL945432">
    <property type="protein sequence ID" value="EGO26827.1"/>
    <property type="molecule type" value="Genomic_DNA"/>
</dbReference>
<evidence type="ECO:0000256" key="1">
    <source>
        <dbReference type="SAM" id="MobiDB-lite"/>
    </source>
</evidence>
<dbReference type="PANTHER" id="PTHR13622:SF8">
    <property type="entry name" value="THIAMIN PYROPHOSPHOKINASE 1"/>
    <property type="match status" value="1"/>
</dbReference>
<dbReference type="InterPro" id="IPR000086">
    <property type="entry name" value="NUDIX_hydrolase_dom"/>
</dbReference>